<accession>A0ACC0MSM1</accession>
<evidence type="ECO:0000313" key="2">
    <source>
        <dbReference type="Proteomes" id="UP001062846"/>
    </source>
</evidence>
<gene>
    <name evidence="1" type="ORF">RHMOL_Rhmol08G0228500</name>
</gene>
<dbReference type="Proteomes" id="UP001062846">
    <property type="component" value="Chromosome 8"/>
</dbReference>
<protein>
    <submittedName>
        <fullName evidence="1">Uncharacterized protein</fullName>
    </submittedName>
</protein>
<comment type="caution">
    <text evidence="1">The sequence shown here is derived from an EMBL/GenBank/DDBJ whole genome shotgun (WGS) entry which is preliminary data.</text>
</comment>
<name>A0ACC0MSM1_RHOML</name>
<proteinExistence type="predicted"/>
<sequence length="109" mass="12402">MIHKAREGEEGREMRAPSKPVFVSRHFWCNFVKKKTSGCAVVGEEKGEFQVAGEELKSSRTPKKRQVAGDGIESLISHVYLNGLVRNHTIFFSSLTDKRDNPLFSFQKF</sequence>
<organism evidence="1 2">
    <name type="scientific">Rhododendron molle</name>
    <name type="common">Chinese azalea</name>
    <name type="synonym">Azalea mollis</name>
    <dbReference type="NCBI Taxonomy" id="49168"/>
    <lineage>
        <taxon>Eukaryota</taxon>
        <taxon>Viridiplantae</taxon>
        <taxon>Streptophyta</taxon>
        <taxon>Embryophyta</taxon>
        <taxon>Tracheophyta</taxon>
        <taxon>Spermatophyta</taxon>
        <taxon>Magnoliopsida</taxon>
        <taxon>eudicotyledons</taxon>
        <taxon>Gunneridae</taxon>
        <taxon>Pentapetalae</taxon>
        <taxon>asterids</taxon>
        <taxon>Ericales</taxon>
        <taxon>Ericaceae</taxon>
        <taxon>Ericoideae</taxon>
        <taxon>Rhodoreae</taxon>
        <taxon>Rhododendron</taxon>
    </lineage>
</organism>
<dbReference type="EMBL" id="CM046395">
    <property type="protein sequence ID" value="KAI8543561.1"/>
    <property type="molecule type" value="Genomic_DNA"/>
</dbReference>
<reference evidence="1" key="1">
    <citation type="submission" date="2022-02" db="EMBL/GenBank/DDBJ databases">
        <title>Plant Genome Project.</title>
        <authorList>
            <person name="Zhang R.-G."/>
        </authorList>
    </citation>
    <scope>NUCLEOTIDE SEQUENCE</scope>
    <source>
        <strain evidence="1">AT1</strain>
    </source>
</reference>
<keyword evidence="2" id="KW-1185">Reference proteome</keyword>
<evidence type="ECO:0000313" key="1">
    <source>
        <dbReference type="EMBL" id="KAI8543561.1"/>
    </source>
</evidence>